<gene>
    <name evidence="1" type="ORF">OHK93_004336</name>
</gene>
<organism evidence="1 2">
    <name type="scientific">Ramalina farinacea</name>
    <dbReference type="NCBI Taxonomy" id="258253"/>
    <lineage>
        <taxon>Eukaryota</taxon>
        <taxon>Fungi</taxon>
        <taxon>Dikarya</taxon>
        <taxon>Ascomycota</taxon>
        <taxon>Pezizomycotina</taxon>
        <taxon>Lecanoromycetes</taxon>
        <taxon>OSLEUM clade</taxon>
        <taxon>Lecanoromycetidae</taxon>
        <taxon>Lecanorales</taxon>
        <taxon>Lecanorineae</taxon>
        <taxon>Ramalinaceae</taxon>
        <taxon>Ramalina</taxon>
    </lineage>
</organism>
<dbReference type="Proteomes" id="UP001161017">
    <property type="component" value="Unassembled WGS sequence"/>
</dbReference>
<dbReference type="AlphaFoldDB" id="A0AA43QGL0"/>
<comment type="caution">
    <text evidence="1">The sequence shown here is derived from an EMBL/GenBank/DDBJ whole genome shotgun (WGS) entry which is preliminary data.</text>
</comment>
<keyword evidence="2" id="KW-1185">Reference proteome</keyword>
<evidence type="ECO:0000313" key="2">
    <source>
        <dbReference type="Proteomes" id="UP001161017"/>
    </source>
</evidence>
<name>A0AA43QGL0_9LECA</name>
<evidence type="ECO:0000313" key="1">
    <source>
        <dbReference type="EMBL" id="MDI1486145.1"/>
    </source>
</evidence>
<reference evidence="1" key="1">
    <citation type="journal article" date="2023" name="Genome Biol. Evol.">
        <title>First Whole Genome Sequence and Flow Cytometry Genome Size Data for the Lichen-Forming Fungus Ramalina farinacea (Ascomycota).</title>
        <authorList>
            <person name="Llewellyn T."/>
            <person name="Mian S."/>
            <person name="Hill R."/>
            <person name="Leitch I.J."/>
            <person name="Gaya E."/>
        </authorList>
    </citation>
    <scope>NUCLEOTIDE SEQUENCE</scope>
    <source>
        <strain evidence="1">LIQ254RAFAR</strain>
    </source>
</reference>
<dbReference type="EMBL" id="JAPUFD010000002">
    <property type="protein sequence ID" value="MDI1486145.1"/>
    <property type="molecule type" value="Genomic_DNA"/>
</dbReference>
<protein>
    <submittedName>
        <fullName evidence="1">Uncharacterized protein</fullName>
    </submittedName>
</protein>
<sequence>MSSLASLCLTSVGRYDRLVPSLDHTVFPPSSPNVTFDNNSTSSAMTSLLAYKDYDPCQFSLVDLENPGYTNGNEVVSGVFEISDEEDGRGGTTWSVQNPAPVGQQFSKEGMTISSAAARNVIAGGEVVMWISLLVGTISLMA</sequence>
<accession>A0AA43QGL0</accession>
<proteinExistence type="predicted"/>